<dbReference type="GeneID" id="30014127"/>
<dbReference type="NCBIfam" id="TIGR00055">
    <property type="entry name" value="uppS"/>
    <property type="match status" value="1"/>
</dbReference>
<evidence type="ECO:0000256" key="1">
    <source>
        <dbReference type="ARBA" id="ARBA00005432"/>
    </source>
</evidence>
<dbReference type="InterPro" id="IPR001441">
    <property type="entry name" value="UPP_synth-like"/>
</dbReference>
<reference evidence="4 5" key="1">
    <citation type="submission" date="2016-04" db="EMBL/GenBank/DDBJ databases">
        <title>Draft genome of Fonsecaea erecta CBS 125763.</title>
        <authorList>
            <person name="Weiss V.A."/>
            <person name="Vicente V.A."/>
            <person name="Raittz R.T."/>
            <person name="Moreno L.F."/>
            <person name="De Souza E.M."/>
            <person name="Pedrosa F.O."/>
            <person name="Steffens M.B."/>
            <person name="Faoro H."/>
            <person name="Tadra-Sfeir M.Z."/>
            <person name="Najafzadeh M.J."/>
            <person name="Felipe M.S."/>
            <person name="Teixeira M."/>
            <person name="Sun J."/>
            <person name="Xi L."/>
            <person name="Gomes R."/>
            <person name="De Azevedo C.M."/>
            <person name="Salgado C.G."/>
            <person name="Da Silva M.B."/>
            <person name="Nascimento M.F."/>
            <person name="Queiroz-Telles F."/>
            <person name="Attili D.S."/>
            <person name="Gorbushina A."/>
        </authorList>
    </citation>
    <scope>NUCLEOTIDE SEQUENCE [LARGE SCALE GENOMIC DNA]</scope>
    <source>
        <strain evidence="4 5">CBS 125763</strain>
    </source>
</reference>
<dbReference type="GO" id="GO:1904423">
    <property type="term" value="C:dehydrodolichyl diphosphate synthase complex"/>
    <property type="evidence" value="ECO:0007669"/>
    <property type="project" value="TreeGrafter"/>
</dbReference>
<dbReference type="RefSeq" id="XP_018689174.1">
    <property type="nucleotide sequence ID" value="XM_018841465.1"/>
</dbReference>
<feature type="region of interest" description="Disordered" evidence="3">
    <location>
        <begin position="218"/>
        <end position="310"/>
    </location>
</feature>
<name>A0A178Z7S0_9EURO</name>
<comment type="caution">
    <text evidence="4">The sequence shown here is derived from an EMBL/GenBank/DDBJ whole genome shotgun (WGS) entry which is preliminary data.</text>
</comment>
<dbReference type="SUPFAM" id="SSF64005">
    <property type="entry name" value="Undecaprenyl diphosphate synthase"/>
    <property type="match status" value="2"/>
</dbReference>
<dbReference type="Proteomes" id="UP000078343">
    <property type="component" value="Unassembled WGS sequence"/>
</dbReference>
<evidence type="ECO:0000313" key="4">
    <source>
        <dbReference type="EMBL" id="OAP55807.1"/>
    </source>
</evidence>
<dbReference type="HAMAP" id="MF_01139">
    <property type="entry name" value="ISPT"/>
    <property type="match status" value="1"/>
</dbReference>
<comment type="similarity">
    <text evidence="1">Belongs to the UPP synthase family.</text>
</comment>
<evidence type="ECO:0000256" key="2">
    <source>
        <dbReference type="ARBA" id="ARBA00022679"/>
    </source>
</evidence>
<feature type="compositionally biased region" description="Polar residues" evidence="3">
    <location>
        <begin position="294"/>
        <end position="303"/>
    </location>
</feature>
<keyword evidence="5" id="KW-1185">Reference proteome</keyword>
<organism evidence="4 5">
    <name type="scientific">Fonsecaea erecta</name>
    <dbReference type="NCBI Taxonomy" id="1367422"/>
    <lineage>
        <taxon>Eukaryota</taxon>
        <taxon>Fungi</taxon>
        <taxon>Dikarya</taxon>
        <taxon>Ascomycota</taxon>
        <taxon>Pezizomycotina</taxon>
        <taxon>Eurotiomycetes</taxon>
        <taxon>Chaetothyriomycetidae</taxon>
        <taxon>Chaetothyriales</taxon>
        <taxon>Herpotrichiellaceae</taxon>
        <taxon>Fonsecaea</taxon>
    </lineage>
</organism>
<evidence type="ECO:0000313" key="5">
    <source>
        <dbReference type="Proteomes" id="UP000078343"/>
    </source>
</evidence>
<dbReference type="InterPro" id="IPR036424">
    <property type="entry name" value="UPP_synth-like_sf"/>
</dbReference>
<dbReference type="AlphaFoldDB" id="A0A178Z7S0"/>
<dbReference type="PANTHER" id="PTHR10291:SF43">
    <property type="entry name" value="DEHYDRODOLICHYL DIPHOSPHATE SYNTHASE COMPLEX SUBUNIT DHDDS"/>
    <property type="match status" value="1"/>
</dbReference>
<dbReference type="GO" id="GO:0045547">
    <property type="term" value="F:ditrans,polycis-polyprenyl diphosphate synthase [(2E,6E)-farnesyl diphosphate specific] activity"/>
    <property type="evidence" value="ECO:0007669"/>
    <property type="project" value="TreeGrafter"/>
</dbReference>
<dbReference type="PROSITE" id="PS01066">
    <property type="entry name" value="UPP_SYNTHASE"/>
    <property type="match status" value="1"/>
</dbReference>
<dbReference type="CDD" id="cd00475">
    <property type="entry name" value="Cis_IPPS"/>
    <property type="match status" value="1"/>
</dbReference>
<dbReference type="GO" id="GO:0005811">
    <property type="term" value="C:lipid droplet"/>
    <property type="evidence" value="ECO:0007669"/>
    <property type="project" value="TreeGrafter"/>
</dbReference>
<feature type="compositionally biased region" description="Polar residues" evidence="3">
    <location>
        <begin position="218"/>
        <end position="233"/>
    </location>
</feature>
<dbReference type="GO" id="GO:0016020">
    <property type="term" value="C:membrane"/>
    <property type="evidence" value="ECO:0007669"/>
    <property type="project" value="TreeGrafter"/>
</dbReference>
<dbReference type="GO" id="GO:0005783">
    <property type="term" value="C:endoplasmic reticulum"/>
    <property type="evidence" value="ECO:0007669"/>
    <property type="project" value="TreeGrafter"/>
</dbReference>
<gene>
    <name evidence="4" type="ORF">AYL99_09959</name>
</gene>
<keyword evidence="2 4" id="KW-0808">Transferase</keyword>
<sequence>MPTRHLSNLRQWLLSSPPAEWAINQLRELLIGALRQGPVPRHVAFVMDGNRRYAKNNRIETVEGHNLGFEALAKILEVCYKSGVHTVTIYAFSIENFKRSKYEVDALMSMAKIKLKQLVQHGELLDRYGARIRILGQRELIKPDVLEAVDKAVEMTSRNEGNCVLNVCFPYTSREEITTAIRSTVEEWTTPLPDDISGQDRKNPFKEERIASTIWSEQFAQQATSNSPSTRTYLSPPGPDLQSPSSSTTSLSSYSPDPSDRDHDASSVSTSTTLHHDENATSPSPPLRPLTTPQKSTQQSKPQYPSPELITPATITSHTYTASCPPIDLLIRTSGVSRLSDFMLWQCHESTQIVFLDVLWPDFDLWSFLPVLWEWQWRKRREQRDAQENEDRAEEKRRGKSSSASKAKRAADLLQGHAS</sequence>
<feature type="compositionally biased region" description="Low complexity" evidence="3">
    <location>
        <begin position="240"/>
        <end position="257"/>
    </location>
</feature>
<proteinExistence type="inferred from homology"/>
<dbReference type="Gene3D" id="3.40.1180.10">
    <property type="entry name" value="Decaprenyl diphosphate synthase-like"/>
    <property type="match status" value="1"/>
</dbReference>
<dbReference type="STRING" id="1367422.A0A178Z7S0"/>
<dbReference type="EMBL" id="LVYI01000010">
    <property type="protein sequence ID" value="OAP55807.1"/>
    <property type="molecule type" value="Genomic_DNA"/>
</dbReference>
<evidence type="ECO:0000256" key="3">
    <source>
        <dbReference type="SAM" id="MobiDB-lite"/>
    </source>
</evidence>
<dbReference type="Pfam" id="PF01255">
    <property type="entry name" value="Prenyltransf"/>
    <property type="match status" value="2"/>
</dbReference>
<dbReference type="PANTHER" id="PTHR10291">
    <property type="entry name" value="DEHYDRODOLICHYL DIPHOSPHATE SYNTHASE FAMILY MEMBER"/>
    <property type="match status" value="1"/>
</dbReference>
<feature type="region of interest" description="Disordered" evidence="3">
    <location>
        <begin position="382"/>
        <end position="419"/>
    </location>
</feature>
<dbReference type="GO" id="GO:0016094">
    <property type="term" value="P:polyprenol biosynthetic process"/>
    <property type="evidence" value="ECO:0007669"/>
    <property type="project" value="TreeGrafter"/>
</dbReference>
<protein>
    <submittedName>
        <fullName evidence="4">Di-trans,poly-cis-decaprenylcistransferase</fullName>
    </submittedName>
</protein>
<feature type="compositionally biased region" description="Basic and acidic residues" evidence="3">
    <location>
        <begin position="382"/>
        <end position="397"/>
    </location>
</feature>
<accession>A0A178Z7S0</accession>
<dbReference type="InterPro" id="IPR018520">
    <property type="entry name" value="UPP_synth-like_CS"/>
</dbReference>
<dbReference type="OrthoDB" id="4173905at2759"/>